<dbReference type="GO" id="GO:0004497">
    <property type="term" value="F:monooxygenase activity"/>
    <property type="evidence" value="ECO:0007669"/>
    <property type="project" value="UniProtKB-KW"/>
</dbReference>
<comment type="function">
    <text evidence="8">Involved in the coupling of aromatic side chains of the heptapeptide of vancomycin.</text>
</comment>
<dbReference type="Pfam" id="PF00067">
    <property type="entry name" value="p450"/>
    <property type="match status" value="1"/>
</dbReference>
<evidence type="ECO:0000313" key="11">
    <source>
        <dbReference type="EMBL" id="SFQ16523.1"/>
    </source>
</evidence>
<evidence type="ECO:0000256" key="4">
    <source>
        <dbReference type="ARBA" id="ARBA00022723"/>
    </source>
</evidence>
<dbReference type="InterPro" id="IPR001128">
    <property type="entry name" value="Cyt_P450"/>
</dbReference>
<dbReference type="Gene3D" id="1.10.630.10">
    <property type="entry name" value="Cytochrome P450"/>
    <property type="match status" value="1"/>
</dbReference>
<dbReference type="CDD" id="cd11030">
    <property type="entry name" value="CYP105-like"/>
    <property type="match status" value="1"/>
</dbReference>
<evidence type="ECO:0000256" key="7">
    <source>
        <dbReference type="ARBA" id="ARBA00023033"/>
    </source>
</evidence>
<keyword evidence="12" id="KW-1185">Reference proteome</keyword>
<gene>
    <name evidence="11" type="ORF">SAMN05421810_1058</name>
</gene>
<dbReference type="STRING" id="587909.SAMN05421810_1058"/>
<dbReference type="GO" id="GO:0020037">
    <property type="term" value="F:heme binding"/>
    <property type="evidence" value="ECO:0007669"/>
    <property type="project" value="InterPro"/>
</dbReference>
<feature type="region of interest" description="Disordered" evidence="10">
    <location>
        <begin position="1"/>
        <end position="26"/>
    </location>
</feature>
<keyword evidence="7 9" id="KW-0503">Monooxygenase</keyword>
<proteinExistence type="inferred from homology"/>
<sequence length="399" mass="43649">MTETPAPLEGLPTGRERPLDPPAPLNDLRAERPITRMTFADGAEGWLVTGYRQARTILADPRFSSRADLKHPPVPAPRFAAAKPELPPGQFVHMDPPEHTRFRRLLTGQFTVRRMNQLMARVEEIAAEHAAALRRSGPPADLVAGFALPIPSLVICELLGVPYADRARFQRDSATLLDLGAGSEEVLGALQRMFGYLGELVRGKLAEPTDDLLGGLASTGELTEAELAGVGFLLLVAGHETTANMLALGTYALLTHPDQVAALRSEPELLDGAVEELLRYLTIVHLGTERTPLEDVEMDGVTLRTGETVLLHLPTANRDPERFPEPDRLDVRVPATGHLAFGHGIHQCLGQQLARIELRVGLATLVREFPNLRLAASAEEIPWRSDMSIYGVHRLPVTW</sequence>
<evidence type="ECO:0000256" key="1">
    <source>
        <dbReference type="ARBA" id="ARBA00004660"/>
    </source>
</evidence>
<evidence type="ECO:0000256" key="8">
    <source>
        <dbReference type="ARBA" id="ARBA00055433"/>
    </source>
</evidence>
<dbReference type="InterPro" id="IPR036396">
    <property type="entry name" value="Cyt_P450_sf"/>
</dbReference>
<keyword evidence="6 9" id="KW-0408">Iron</keyword>
<keyword evidence="5 9" id="KW-0560">Oxidoreductase</keyword>
<dbReference type="SUPFAM" id="SSF48264">
    <property type="entry name" value="Cytochrome P450"/>
    <property type="match status" value="1"/>
</dbReference>
<dbReference type="AlphaFoldDB" id="A0A1I5W9Z0"/>
<dbReference type="RefSeq" id="WP_092531228.1">
    <property type="nucleotide sequence ID" value="NZ_FOWW01000005.1"/>
</dbReference>
<comment type="similarity">
    <text evidence="2 9">Belongs to the cytochrome P450 family.</text>
</comment>
<comment type="pathway">
    <text evidence="1">Antibiotic biosynthesis; vancomycin biosynthesis.</text>
</comment>
<name>A0A1I5W9Z0_9PSEU</name>
<dbReference type="PANTHER" id="PTHR46696">
    <property type="entry name" value="P450, PUTATIVE (EUROFUNG)-RELATED"/>
    <property type="match status" value="1"/>
</dbReference>
<dbReference type="Proteomes" id="UP000198727">
    <property type="component" value="Unassembled WGS sequence"/>
</dbReference>
<dbReference type="InterPro" id="IPR002397">
    <property type="entry name" value="Cyt_P450_B"/>
</dbReference>
<reference evidence="12" key="1">
    <citation type="submission" date="2016-10" db="EMBL/GenBank/DDBJ databases">
        <authorList>
            <person name="Varghese N."/>
            <person name="Submissions S."/>
        </authorList>
    </citation>
    <scope>NUCLEOTIDE SEQUENCE [LARGE SCALE GENOMIC DNA]</scope>
    <source>
        <strain evidence="12">CGMCC 4.5579</strain>
    </source>
</reference>
<keyword evidence="3 9" id="KW-0349">Heme</keyword>
<dbReference type="PANTHER" id="PTHR46696:SF1">
    <property type="entry name" value="CYTOCHROME P450 YJIB-RELATED"/>
    <property type="match status" value="1"/>
</dbReference>
<keyword evidence="4 9" id="KW-0479">Metal-binding</keyword>
<evidence type="ECO:0000256" key="5">
    <source>
        <dbReference type="ARBA" id="ARBA00023002"/>
    </source>
</evidence>
<evidence type="ECO:0000313" key="12">
    <source>
        <dbReference type="Proteomes" id="UP000198727"/>
    </source>
</evidence>
<dbReference type="InterPro" id="IPR017972">
    <property type="entry name" value="Cyt_P450_CS"/>
</dbReference>
<evidence type="ECO:0000256" key="3">
    <source>
        <dbReference type="ARBA" id="ARBA00022617"/>
    </source>
</evidence>
<evidence type="ECO:0000256" key="2">
    <source>
        <dbReference type="ARBA" id="ARBA00010617"/>
    </source>
</evidence>
<dbReference type="OrthoDB" id="3664945at2"/>
<dbReference type="FunFam" id="1.10.630.10:FF:000018">
    <property type="entry name" value="Cytochrome P450 monooxygenase"/>
    <property type="match status" value="1"/>
</dbReference>
<dbReference type="GO" id="GO:0016705">
    <property type="term" value="F:oxidoreductase activity, acting on paired donors, with incorporation or reduction of molecular oxygen"/>
    <property type="evidence" value="ECO:0007669"/>
    <property type="project" value="InterPro"/>
</dbReference>
<accession>A0A1I5W9Z0</accession>
<dbReference type="GO" id="GO:0005506">
    <property type="term" value="F:iron ion binding"/>
    <property type="evidence" value="ECO:0007669"/>
    <property type="project" value="InterPro"/>
</dbReference>
<dbReference type="PRINTS" id="PR00359">
    <property type="entry name" value="BP450"/>
</dbReference>
<protein>
    <submittedName>
        <fullName evidence="11">Cytochrome P450</fullName>
    </submittedName>
</protein>
<dbReference type="PRINTS" id="PR00385">
    <property type="entry name" value="P450"/>
</dbReference>
<evidence type="ECO:0000256" key="9">
    <source>
        <dbReference type="RuleBase" id="RU000461"/>
    </source>
</evidence>
<evidence type="ECO:0000256" key="6">
    <source>
        <dbReference type="ARBA" id="ARBA00023004"/>
    </source>
</evidence>
<dbReference type="PROSITE" id="PS00086">
    <property type="entry name" value="CYTOCHROME_P450"/>
    <property type="match status" value="1"/>
</dbReference>
<organism evidence="11 12">
    <name type="scientific">Amycolatopsis arida</name>
    <dbReference type="NCBI Taxonomy" id="587909"/>
    <lineage>
        <taxon>Bacteria</taxon>
        <taxon>Bacillati</taxon>
        <taxon>Actinomycetota</taxon>
        <taxon>Actinomycetes</taxon>
        <taxon>Pseudonocardiales</taxon>
        <taxon>Pseudonocardiaceae</taxon>
        <taxon>Amycolatopsis</taxon>
    </lineage>
</organism>
<dbReference type="EMBL" id="FOWW01000005">
    <property type="protein sequence ID" value="SFQ16523.1"/>
    <property type="molecule type" value="Genomic_DNA"/>
</dbReference>
<evidence type="ECO:0000256" key="10">
    <source>
        <dbReference type="SAM" id="MobiDB-lite"/>
    </source>
</evidence>